<keyword evidence="3" id="KW-1185">Reference proteome</keyword>
<sequence>MPALAHRSIDRVPQDAPMRMTRQAPLWPVPAAIALVLAGAAHLALALAIHAGDVPACVPYLDGCTSISRAARHGLANHLFRLLVLPCAVLLGVHWWLSARWLRARDASPGALGALGTVSAIALGVYAAFLGTDGEIYRYLRRYGVIVFFGASYVAQLVFLAAAVRVHALDRRFRSRMQLLCLAMLAIGVVHVAAMGLFGGTAFQDRLENALEWQIGLLLVLWFVQHAQVWRRDGYALATEIARPDRRS</sequence>
<dbReference type="Proteomes" id="UP000589896">
    <property type="component" value="Unassembled WGS sequence"/>
</dbReference>
<proteinExistence type="predicted"/>
<gene>
    <name evidence="2" type="ORF">H0E82_09915</name>
</gene>
<evidence type="ECO:0000313" key="2">
    <source>
        <dbReference type="EMBL" id="NYZ63074.1"/>
    </source>
</evidence>
<dbReference type="RefSeq" id="WP_180545298.1">
    <property type="nucleotide sequence ID" value="NZ_JACCJZ010000017.1"/>
</dbReference>
<feature type="transmembrane region" description="Helical" evidence="1">
    <location>
        <begin position="26"/>
        <end position="49"/>
    </location>
</feature>
<protein>
    <recommendedName>
        <fullName evidence="4">DUF998 domain-containing protein</fullName>
    </recommendedName>
</protein>
<dbReference type="EMBL" id="JACCJZ010000017">
    <property type="protein sequence ID" value="NYZ63074.1"/>
    <property type="molecule type" value="Genomic_DNA"/>
</dbReference>
<reference evidence="2 3" key="1">
    <citation type="submission" date="2020-07" db="EMBL/GenBank/DDBJ databases">
        <title>isolation of Luteimonas sp. SJ-16.</title>
        <authorList>
            <person name="Huang X.-X."/>
            <person name="Xu L."/>
            <person name="Sun J.-Q."/>
        </authorList>
    </citation>
    <scope>NUCLEOTIDE SEQUENCE [LARGE SCALE GENOMIC DNA]</scope>
    <source>
        <strain evidence="2 3">SJ-16</strain>
    </source>
</reference>
<feature type="transmembrane region" description="Helical" evidence="1">
    <location>
        <begin position="109"/>
        <end position="131"/>
    </location>
</feature>
<feature type="transmembrane region" description="Helical" evidence="1">
    <location>
        <begin position="143"/>
        <end position="167"/>
    </location>
</feature>
<evidence type="ECO:0000313" key="3">
    <source>
        <dbReference type="Proteomes" id="UP000589896"/>
    </source>
</evidence>
<feature type="transmembrane region" description="Helical" evidence="1">
    <location>
        <begin position="179"/>
        <end position="198"/>
    </location>
</feature>
<keyword evidence="1" id="KW-0472">Membrane</keyword>
<accession>A0A7Z0QS06</accession>
<name>A0A7Z0QS06_9GAMM</name>
<evidence type="ECO:0000256" key="1">
    <source>
        <dbReference type="SAM" id="Phobius"/>
    </source>
</evidence>
<evidence type="ECO:0008006" key="4">
    <source>
        <dbReference type="Google" id="ProtNLM"/>
    </source>
</evidence>
<keyword evidence="1" id="KW-1133">Transmembrane helix</keyword>
<keyword evidence="1" id="KW-0812">Transmembrane</keyword>
<feature type="transmembrane region" description="Helical" evidence="1">
    <location>
        <begin position="210"/>
        <end position="227"/>
    </location>
</feature>
<comment type="caution">
    <text evidence="2">The sequence shown here is derived from an EMBL/GenBank/DDBJ whole genome shotgun (WGS) entry which is preliminary data.</text>
</comment>
<dbReference type="AlphaFoldDB" id="A0A7Z0QS06"/>
<feature type="transmembrane region" description="Helical" evidence="1">
    <location>
        <begin position="79"/>
        <end position="97"/>
    </location>
</feature>
<organism evidence="2 3">
    <name type="scientific">Luteimonas deserti</name>
    <dbReference type="NCBI Taxonomy" id="2752306"/>
    <lineage>
        <taxon>Bacteria</taxon>
        <taxon>Pseudomonadati</taxon>
        <taxon>Pseudomonadota</taxon>
        <taxon>Gammaproteobacteria</taxon>
        <taxon>Lysobacterales</taxon>
        <taxon>Lysobacteraceae</taxon>
        <taxon>Luteimonas</taxon>
    </lineage>
</organism>